<accession>A0A1R4HCC4</accession>
<gene>
    <name evidence="2" type="ORF">CRENPOLYSF1_480042</name>
</gene>
<protein>
    <submittedName>
        <fullName evidence="2">Uncharacterized protein</fullName>
    </submittedName>
</protein>
<sequence length="44" mass="5004">MSQFNKTKLSGYKKAVESNEQQSDNDRKNIIHKLANGVLDNLIL</sequence>
<keyword evidence="3" id="KW-1185">Reference proteome</keyword>
<name>A0A1R4HCC4_9GAMM</name>
<reference evidence="3" key="1">
    <citation type="submission" date="2017-02" db="EMBL/GenBank/DDBJ databases">
        <authorList>
            <person name="Daims H."/>
        </authorList>
    </citation>
    <scope>NUCLEOTIDE SEQUENCE [LARGE SCALE GENOMIC DNA]</scope>
</reference>
<evidence type="ECO:0000313" key="3">
    <source>
        <dbReference type="Proteomes" id="UP000195667"/>
    </source>
</evidence>
<organism evidence="2 3">
    <name type="scientific">Crenothrix polyspora</name>
    <dbReference type="NCBI Taxonomy" id="360316"/>
    <lineage>
        <taxon>Bacteria</taxon>
        <taxon>Pseudomonadati</taxon>
        <taxon>Pseudomonadota</taxon>
        <taxon>Gammaproteobacteria</taxon>
        <taxon>Methylococcales</taxon>
        <taxon>Crenotrichaceae</taxon>
        <taxon>Crenothrix</taxon>
    </lineage>
</organism>
<dbReference type="EMBL" id="FUKI01000124">
    <property type="protein sequence ID" value="SJM93856.1"/>
    <property type="molecule type" value="Genomic_DNA"/>
</dbReference>
<dbReference type="AlphaFoldDB" id="A0A1R4HCC4"/>
<dbReference type="Proteomes" id="UP000195667">
    <property type="component" value="Unassembled WGS sequence"/>
</dbReference>
<evidence type="ECO:0000256" key="1">
    <source>
        <dbReference type="SAM" id="MobiDB-lite"/>
    </source>
</evidence>
<proteinExistence type="predicted"/>
<feature type="region of interest" description="Disordered" evidence="1">
    <location>
        <begin position="1"/>
        <end position="28"/>
    </location>
</feature>
<evidence type="ECO:0000313" key="2">
    <source>
        <dbReference type="EMBL" id="SJM93856.1"/>
    </source>
</evidence>